<dbReference type="InterPro" id="IPR032118">
    <property type="entry name" value="Phage_holin_HP1"/>
</dbReference>
<dbReference type="Proteomes" id="UP000527352">
    <property type="component" value="Unassembled WGS sequence"/>
</dbReference>
<keyword evidence="1" id="KW-0812">Transmembrane</keyword>
<evidence type="ECO:0000313" key="3">
    <source>
        <dbReference type="Proteomes" id="UP000527352"/>
    </source>
</evidence>
<keyword evidence="1" id="KW-0472">Membrane</keyword>
<evidence type="ECO:0008006" key="4">
    <source>
        <dbReference type="Google" id="ProtNLM"/>
    </source>
</evidence>
<reference evidence="2 3" key="1">
    <citation type="submission" date="2020-04" db="EMBL/GenBank/DDBJ databases">
        <title>The first description of lens atrophy caused by putative novel Shewanella sp. that is a new emerging pathogen for cultured rainbow trout?</title>
        <authorList>
            <person name="Saticioglu I.B."/>
            <person name="Duman M."/>
            <person name="Altun S."/>
        </authorList>
    </citation>
    <scope>NUCLEOTIDE SEQUENCE [LARGE SCALE GENOMIC DNA]</scope>
    <source>
        <strain evidence="2 3">S-1</strain>
    </source>
</reference>
<dbReference type="RefSeq" id="WP_012587930.1">
    <property type="nucleotide sequence ID" value="NZ_JABAEB010000003.1"/>
</dbReference>
<evidence type="ECO:0000313" key="2">
    <source>
        <dbReference type="EMBL" id="NLQ22350.1"/>
    </source>
</evidence>
<keyword evidence="1" id="KW-1133">Transmembrane helix</keyword>
<dbReference type="Pfam" id="PF16080">
    <property type="entry name" value="Phage_holin_2_3"/>
    <property type="match status" value="1"/>
</dbReference>
<evidence type="ECO:0000256" key="1">
    <source>
        <dbReference type="SAM" id="Phobius"/>
    </source>
</evidence>
<dbReference type="EMBL" id="JABAEB010000003">
    <property type="protein sequence ID" value="NLQ22350.1"/>
    <property type="molecule type" value="Genomic_DNA"/>
</dbReference>
<accession>A0ABX1KPG0</accession>
<protein>
    <recommendedName>
        <fullName evidence="4">Holin</fullName>
    </recommendedName>
</protein>
<sequence>MNIKPLAPIMDKATTTGSYIASISTAIGGFLSLNNIALLLGIASTIALFVVQFRLSREKKKQNREFHEARMAAIKQGNLKVINMDDGNE</sequence>
<organism evidence="2 3">
    <name type="scientific">Shewanella oncorhynchi</name>
    <dbReference type="NCBI Taxonomy" id="2726434"/>
    <lineage>
        <taxon>Bacteria</taxon>
        <taxon>Pseudomonadati</taxon>
        <taxon>Pseudomonadota</taxon>
        <taxon>Gammaproteobacteria</taxon>
        <taxon>Alteromonadales</taxon>
        <taxon>Shewanellaceae</taxon>
        <taxon>Shewanella</taxon>
    </lineage>
</organism>
<feature type="transmembrane region" description="Helical" evidence="1">
    <location>
        <begin position="36"/>
        <end position="55"/>
    </location>
</feature>
<proteinExistence type="predicted"/>
<comment type="caution">
    <text evidence="2">The sequence shown here is derived from an EMBL/GenBank/DDBJ whole genome shotgun (WGS) entry which is preliminary data.</text>
</comment>
<gene>
    <name evidence="2" type="ORF">HGO26_05590</name>
</gene>
<keyword evidence="3" id="KW-1185">Reference proteome</keyword>
<name>A0ABX1KPG0_9GAMM</name>